<feature type="transmembrane region" description="Helical" evidence="6">
    <location>
        <begin position="130"/>
        <end position="148"/>
    </location>
</feature>
<accession>A0A160PJI8</accession>
<feature type="transmembrane region" description="Helical" evidence="6">
    <location>
        <begin position="238"/>
        <end position="260"/>
    </location>
</feature>
<dbReference type="PANTHER" id="PTHR30485">
    <property type="entry name" value="NI/FE-HYDROGENASE 1 B-TYPE CYTOCHROME SUBUNIT"/>
    <property type="match status" value="1"/>
</dbReference>
<dbReference type="GO" id="GO:0009055">
    <property type="term" value="F:electron transfer activity"/>
    <property type="evidence" value="ECO:0007669"/>
    <property type="project" value="InterPro"/>
</dbReference>
<feature type="domain" description="Cytochrome b561 bacterial/Ni-hydrogenase" evidence="7">
    <location>
        <begin position="23"/>
        <end position="273"/>
    </location>
</feature>
<dbReference type="Proteomes" id="UP000218288">
    <property type="component" value="Chromosome"/>
</dbReference>
<keyword evidence="5 6" id="KW-0472">Membrane</keyword>
<dbReference type="SUPFAM" id="SSF81342">
    <property type="entry name" value="Transmembrane di-heme cytochromes"/>
    <property type="match status" value="1"/>
</dbReference>
<comment type="subcellular location">
    <subcellularLocation>
        <location evidence="1">Cell membrane</location>
        <topology evidence="1">Multi-pass membrane protein</topology>
    </subcellularLocation>
</comment>
<dbReference type="InterPro" id="IPR016174">
    <property type="entry name" value="Di-haem_cyt_TM"/>
</dbReference>
<evidence type="ECO:0000256" key="3">
    <source>
        <dbReference type="ARBA" id="ARBA00022692"/>
    </source>
</evidence>
<evidence type="ECO:0000259" key="7">
    <source>
        <dbReference type="Pfam" id="PF01292"/>
    </source>
</evidence>
<dbReference type="RefSeq" id="WP_096486228.1">
    <property type="nucleotide sequence ID" value="NZ_AP014809.1"/>
</dbReference>
<evidence type="ECO:0000256" key="2">
    <source>
        <dbReference type="ARBA" id="ARBA00022475"/>
    </source>
</evidence>
<evidence type="ECO:0000256" key="5">
    <source>
        <dbReference type="ARBA" id="ARBA00023136"/>
    </source>
</evidence>
<dbReference type="GO" id="GO:0005886">
    <property type="term" value="C:plasma membrane"/>
    <property type="evidence" value="ECO:0007669"/>
    <property type="project" value="UniProtKB-SubCell"/>
</dbReference>
<keyword evidence="2" id="KW-1003">Cell membrane</keyword>
<reference evidence="8 9" key="1">
    <citation type="journal article" date="2016" name="Genome Announc.">
        <title>Complete Genome Sequence of Methylobacterium populi P-1M, Isolated from Pink-Pigmented Household Biofilm.</title>
        <authorList>
            <person name="Morohoshi T."/>
            <person name="Ikeda T."/>
        </authorList>
    </citation>
    <scope>NUCLEOTIDE SEQUENCE [LARGE SCALE GENOMIC DNA]</scope>
    <source>
        <strain evidence="8 9">P-1M</strain>
    </source>
</reference>
<dbReference type="GO" id="GO:0020037">
    <property type="term" value="F:heme binding"/>
    <property type="evidence" value="ECO:0007669"/>
    <property type="project" value="TreeGrafter"/>
</dbReference>
<protein>
    <submittedName>
        <fullName evidence="8">Transmembrane b-type cytochrome protein</fullName>
    </submittedName>
</protein>
<feature type="transmembrane region" description="Helical" evidence="6">
    <location>
        <begin position="196"/>
        <end position="218"/>
    </location>
</feature>
<proteinExistence type="predicted"/>
<evidence type="ECO:0000313" key="9">
    <source>
        <dbReference type="Proteomes" id="UP000218288"/>
    </source>
</evidence>
<evidence type="ECO:0000313" key="8">
    <source>
        <dbReference type="EMBL" id="BAU92241.1"/>
    </source>
</evidence>
<name>A0A160PJI8_9HYPH</name>
<sequence>MAAGSTLSGPDIVETVRRRWMFRHPLVIRLAHWINVVCLAILLMSGLQIFNAHPALYWGAASTFDRPFVAITDDQRDDGTPRGIVYVAGHTFDTTGVLGLSNLNGQPAGRAFPSWATLPAHQDLATGRRWHFLFAWAFVINGLIYLVYGFSTGQLRRRLIPDGDQMRGFGSSIREHLTLHFPEGDEAKRYNVLQKLSYLVVVAVLLPLMLLTGLSMSPGVNAVVPLPDLFGGRQSARTIHFIVTNLLVLFVIVHVLLVLLSGVANNMRSMITGWFVIERRKLPAGSGESR</sequence>
<dbReference type="EMBL" id="AP014809">
    <property type="protein sequence ID" value="BAU92241.1"/>
    <property type="molecule type" value="Genomic_DNA"/>
</dbReference>
<gene>
    <name evidence="8" type="ORF">MPPM_3636</name>
</gene>
<dbReference type="GO" id="GO:0022904">
    <property type="term" value="P:respiratory electron transport chain"/>
    <property type="evidence" value="ECO:0007669"/>
    <property type="project" value="InterPro"/>
</dbReference>
<evidence type="ECO:0000256" key="6">
    <source>
        <dbReference type="SAM" id="Phobius"/>
    </source>
</evidence>
<keyword evidence="3 6" id="KW-0812">Transmembrane</keyword>
<dbReference type="InterPro" id="IPR011577">
    <property type="entry name" value="Cyt_b561_bac/Ni-Hgenase"/>
</dbReference>
<evidence type="ECO:0000256" key="4">
    <source>
        <dbReference type="ARBA" id="ARBA00022989"/>
    </source>
</evidence>
<dbReference type="InterPro" id="IPR051542">
    <property type="entry name" value="Hydrogenase_cytochrome"/>
</dbReference>
<dbReference type="Gene3D" id="1.20.950.20">
    <property type="entry name" value="Transmembrane di-heme cytochromes, Chain C"/>
    <property type="match status" value="1"/>
</dbReference>
<organism evidence="8 9">
    <name type="scientific">Methylorubrum populi</name>
    <dbReference type="NCBI Taxonomy" id="223967"/>
    <lineage>
        <taxon>Bacteria</taxon>
        <taxon>Pseudomonadati</taxon>
        <taxon>Pseudomonadota</taxon>
        <taxon>Alphaproteobacteria</taxon>
        <taxon>Hyphomicrobiales</taxon>
        <taxon>Methylobacteriaceae</taxon>
        <taxon>Methylorubrum</taxon>
    </lineage>
</organism>
<dbReference type="PANTHER" id="PTHR30485:SF1">
    <property type="entry name" value="CYTOCHROME YDHU-RELATED"/>
    <property type="match status" value="1"/>
</dbReference>
<feature type="transmembrane region" description="Helical" evidence="6">
    <location>
        <begin position="26"/>
        <end position="50"/>
    </location>
</feature>
<dbReference type="Pfam" id="PF01292">
    <property type="entry name" value="Ni_hydr_CYTB"/>
    <property type="match status" value="1"/>
</dbReference>
<keyword evidence="4 6" id="KW-1133">Transmembrane helix</keyword>
<dbReference type="OrthoDB" id="9781740at2"/>
<dbReference type="AlphaFoldDB" id="A0A160PJI8"/>
<evidence type="ECO:0000256" key="1">
    <source>
        <dbReference type="ARBA" id="ARBA00004651"/>
    </source>
</evidence>